<protein>
    <submittedName>
        <fullName evidence="1">Uncharacterized protein</fullName>
    </submittedName>
</protein>
<reference evidence="1 2" key="1">
    <citation type="submission" date="2015-01" db="EMBL/GenBank/DDBJ databases">
        <title>Enhanced salinomycin production by adjusting the supply of polyketide extender units in Streptomyce albus DSM 41398.</title>
        <authorList>
            <person name="Lu C."/>
        </authorList>
    </citation>
    <scope>NUCLEOTIDE SEQUENCE [LARGE SCALE GENOMIC DNA]</scope>
    <source>
        <strain evidence="2">ATCC 21838 / DSM 41398 / FERM P-419 / JCM 4703 / NBRC 107858</strain>
    </source>
</reference>
<evidence type="ECO:0000313" key="1">
    <source>
        <dbReference type="EMBL" id="AJE86025.1"/>
    </source>
</evidence>
<dbReference type="AlphaFoldDB" id="A0A0B5F358"/>
<sequence>MALRDVQVFLAEYVRDRGVRERCREEGGLDAVLGPRALTAEERRLITTIDLDDLSKVAETVLRERFDRLSSVFALLFEHLAPHTDVSALYRRFDDEHRHGWWQRRREIRRFEAYVSDFIVREQLPPYLLDLVRLCAYITTVAESPKAAAPAHADLPGAEAVRANYAVRLRRPYAVLSMRYDVLPLLDESDTVQLVTTPTPRRVLVQRSWQEHKRCQVFDLGAEPLVEAIGEELLTVGELAGRLPQFGHAELYEEVAALHRDGIVHLVVPPELAGDLALRGAV</sequence>
<name>A0A0B5F358_STRA4</name>
<dbReference type="Proteomes" id="UP000031523">
    <property type="component" value="Chromosome"/>
</dbReference>
<accession>A0A0B5F358</accession>
<dbReference type="KEGG" id="sals:SLNWT_5649"/>
<organism evidence="1 2">
    <name type="scientific">Streptomyces albus (strain ATCC 21838 / DSM 41398 / FERM P-419 / JCM 4703 / NBRC 107858)</name>
    <dbReference type="NCBI Taxonomy" id="1081613"/>
    <lineage>
        <taxon>Bacteria</taxon>
        <taxon>Bacillati</taxon>
        <taxon>Actinomycetota</taxon>
        <taxon>Actinomycetes</taxon>
        <taxon>Kitasatosporales</taxon>
        <taxon>Streptomycetaceae</taxon>
        <taxon>Streptomyces</taxon>
    </lineage>
</organism>
<keyword evidence="2" id="KW-1185">Reference proteome</keyword>
<gene>
    <name evidence="1" type="ORF">SLNWT_5649</name>
</gene>
<dbReference type="EMBL" id="CP010519">
    <property type="protein sequence ID" value="AJE86025.1"/>
    <property type="molecule type" value="Genomic_DNA"/>
</dbReference>
<proteinExistence type="predicted"/>
<evidence type="ECO:0000313" key="2">
    <source>
        <dbReference type="Proteomes" id="UP000031523"/>
    </source>
</evidence>